<proteinExistence type="predicted"/>
<feature type="transmembrane region" description="Helical" evidence="1">
    <location>
        <begin position="90"/>
        <end position="111"/>
    </location>
</feature>
<evidence type="ECO:0000256" key="1">
    <source>
        <dbReference type="SAM" id="Phobius"/>
    </source>
</evidence>
<sequence length="112" mass="12992">MCSRCVGCGPQDDRGVSLNGSKLQHFLSQLCIASCSGQHTSSTARQHHPKGQLLQHHPQLLWVDHSHKISVKYIEIFDYKITGYYKWKELFFKNILCCFMYFINAFLQFHVA</sequence>
<keyword evidence="1" id="KW-0812">Transmembrane</keyword>
<name>A0ABV0TZ41_9TELE</name>
<gene>
    <name evidence="2" type="ORF">ILYODFUR_030778</name>
</gene>
<accession>A0ABV0TZ41</accession>
<organism evidence="2 3">
    <name type="scientific">Ilyodon furcidens</name>
    <name type="common">goldbreast splitfin</name>
    <dbReference type="NCBI Taxonomy" id="33524"/>
    <lineage>
        <taxon>Eukaryota</taxon>
        <taxon>Metazoa</taxon>
        <taxon>Chordata</taxon>
        <taxon>Craniata</taxon>
        <taxon>Vertebrata</taxon>
        <taxon>Euteleostomi</taxon>
        <taxon>Actinopterygii</taxon>
        <taxon>Neopterygii</taxon>
        <taxon>Teleostei</taxon>
        <taxon>Neoteleostei</taxon>
        <taxon>Acanthomorphata</taxon>
        <taxon>Ovalentaria</taxon>
        <taxon>Atherinomorphae</taxon>
        <taxon>Cyprinodontiformes</taxon>
        <taxon>Goodeidae</taxon>
        <taxon>Ilyodon</taxon>
    </lineage>
</organism>
<dbReference type="Proteomes" id="UP001482620">
    <property type="component" value="Unassembled WGS sequence"/>
</dbReference>
<protein>
    <submittedName>
        <fullName evidence="2">Uncharacterized protein</fullName>
    </submittedName>
</protein>
<evidence type="ECO:0000313" key="3">
    <source>
        <dbReference type="Proteomes" id="UP001482620"/>
    </source>
</evidence>
<comment type="caution">
    <text evidence="2">The sequence shown here is derived from an EMBL/GenBank/DDBJ whole genome shotgun (WGS) entry which is preliminary data.</text>
</comment>
<keyword evidence="3" id="KW-1185">Reference proteome</keyword>
<keyword evidence="1" id="KW-0472">Membrane</keyword>
<reference evidence="2 3" key="1">
    <citation type="submission" date="2021-06" db="EMBL/GenBank/DDBJ databases">
        <authorList>
            <person name="Palmer J.M."/>
        </authorList>
    </citation>
    <scope>NUCLEOTIDE SEQUENCE [LARGE SCALE GENOMIC DNA]</scope>
    <source>
        <strain evidence="3">if_2019</strain>
        <tissue evidence="2">Muscle</tissue>
    </source>
</reference>
<keyword evidence="1" id="KW-1133">Transmembrane helix</keyword>
<evidence type="ECO:0000313" key="2">
    <source>
        <dbReference type="EMBL" id="MEQ2238195.1"/>
    </source>
</evidence>
<dbReference type="EMBL" id="JAHRIQ010050980">
    <property type="protein sequence ID" value="MEQ2238195.1"/>
    <property type="molecule type" value="Genomic_DNA"/>
</dbReference>